<evidence type="ECO:0000256" key="1">
    <source>
        <dbReference type="ARBA" id="ARBA00006227"/>
    </source>
</evidence>
<protein>
    <submittedName>
        <fullName evidence="4">Putative MRPL23-mitochondrial ribosomal protein, large subunit</fullName>
    </submittedName>
</protein>
<dbReference type="NCBIfam" id="TIGR01066">
    <property type="entry name" value="rplM_bact"/>
    <property type="match status" value="1"/>
</dbReference>
<dbReference type="CDD" id="cd00392">
    <property type="entry name" value="Ribosomal_L13"/>
    <property type="match status" value="1"/>
</dbReference>
<evidence type="ECO:0000256" key="2">
    <source>
        <dbReference type="ARBA" id="ARBA00022980"/>
    </source>
</evidence>
<dbReference type="InParanoid" id="A0A316VRY9"/>
<dbReference type="Pfam" id="PF00572">
    <property type="entry name" value="Ribosomal_L13"/>
    <property type="match status" value="1"/>
</dbReference>
<dbReference type="InterPro" id="IPR036899">
    <property type="entry name" value="Ribosomal_uL13_sf"/>
</dbReference>
<keyword evidence="5" id="KW-1185">Reference proteome</keyword>
<dbReference type="Proteomes" id="UP000245771">
    <property type="component" value="Unassembled WGS sequence"/>
</dbReference>
<accession>A0A316VRY9</accession>
<dbReference type="InterPro" id="IPR005822">
    <property type="entry name" value="Ribosomal_uL13"/>
</dbReference>
<reference evidence="4 5" key="1">
    <citation type="journal article" date="2018" name="Mol. Biol. Evol.">
        <title>Broad Genomic Sampling Reveals a Smut Pathogenic Ancestry of the Fungal Clade Ustilaginomycotina.</title>
        <authorList>
            <person name="Kijpornyongpan T."/>
            <person name="Mondo S.J."/>
            <person name="Barry K."/>
            <person name="Sandor L."/>
            <person name="Lee J."/>
            <person name="Lipzen A."/>
            <person name="Pangilinan J."/>
            <person name="LaButti K."/>
            <person name="Hainaut M."/>
            <person name="Henrissat B."/>
            <person name="Grigoriev I.V."/>
            <person name="Spatafora J.W."/>
            <person name="Aime M.C."/>
        </authorList>
    </citation>
    <scope>NUCLEOTIDE SEQUENCE [LARGE SCALE GENOMIC DNA]</scope>
    <source>
        <strain evidence="4 5">MCA 3882</strain>
    </source>
</reference>
<dbReference type="STRING" id="1280837.A0A316VRY9"/>
<dbReference type="GeneID" id="37018129"/>
<dbReference type="PIRSF" id="PIRSF002181">
    <property type="entry name" value="Ribosomal_L13"/>
    <property type="match status" value="1"/>
</dbReference>
<dbReference type="EMBL" id="KZ819602">
    <property type="protein sequence ID" value="PWN38265.1"/>
    <property type="molecule type" value="Genomic_DNA"/>
</dbReference>
<dbReference type="GO" id="GO:0017148">
    <property type="term" value="P:negative regulation of translation"/>
    <property type="evidence" value="ECO:0007669"/>
    <property type="project" value="TreeGrafter"/>
</dbReference>
<gene>
    <name evidence="4" type="ORF">FA14DRAFT_119405</name>
</gene>
<dbReference type="AlphaFoldDB" id="A0A316VRY9"/>
<evidence type="ECO:0000313" key="4">
    <source>
        <dbReference type="EMBL" id="PWN38265.1"/>
    </source>
</evidence>
<name>A0A316VRY9_9BASI</name>
<dbReference type="GO" id="GO:0003735">
    <property type="term" value="F:structural constituent of ribosome"/>
    <property type="evidence" value="ECO:0007669"/>
    <property type="project" value="InterPro"/>
</dbReference>
<dbReference type="SUPFAM" id="SSF52161">
    <property type="entry name" value="Ribosomal protein L13"/>
    <property type="match status" value="1"/>
</dbReference>
<evidence type="ECO:0000313" key="5">
    <source>
        <dbReference type="Proteomes" id="UP000245771"/>
    </source>
</evidence>
<dbReference type="OrthoDB" id="274622at2759"/>
<dbReference type="PANTHER" id="PTHR11545:SF2">
    <property type="entry name" value="LARGE RIBOSOMAL SUBUNIT PROTEIN UL13M"/>
    <property type="match status" value="1"/>
</dbReference>
<dbReference type="PANTHER" id="PTHR11545">
    <property type="entry name" value="RIBOSOMAL PROTEIN L13"/>
    <property type="match status" value="1"/>
</dbReference>
<evidence type="ECO:0000256" key="3">
    <source>
        <dbReference type="ARBA" id="ARBA00023274"/>
    </source>
</evidence>
<proteinExistence type="inferred from homology"/>
<keyword evidence="2 4" id="KW-0689">Ribosomal protein</keyword>
<dbReference type="FunCoup" id="A0A316VRY9">
    <property type="interactions" value="248"/>
</dbReference>
<organism evidence="4 5">
    <name type="scientific">Meira miltonrushii</name>
    <dbReference type="NCBI Taxonomy" id="1280837"/>
    <lineage>
        <taxon>Eukaryota</taxon>
        <taxon>Fungi</taxon>
        <taxon>Dikarya</taxon>
        <taxon>Basidiomycota</taxon>
        <taxon>Ustilaginomycotina</taxon>
        <taxon>Exobasidiomycetes</taxon>
        <taxon>Exobasidiales</taxon>
        <taxon>Brachybasidiaceae</taxon>
        <taxon>Meira</taxon>
    </lineage>
</organism>
<dbReference type="Gene3D" id="3.90.1180.10">
    <property type="entry name" value="Ribosomal protein L13"/>
    <property type="match status" value="1"/>
</dbReference>
<dbReference type="GO" id="GO:0006412">
    <property type="term" value="P:translation"/>
    <property type="evidence" value="ECO:0007669"/>
    <property type="project" value="InterPro"/>
</dbReference>
<comment type="similarity">
    <text evidence="1">Belongs to the universal ribosomal protein uL13 family.</text>
</comment>
<dbReference type="GO" id="GO:0005762">
    <property type="term" value="C:mitochondrial large ribosomal subunit"/>
    <property type="evidence" value="ECO:0007669"/>
    <property type="project" value="TreeGrafter"/>
</dbReference>
<sequence length="136" mass="15604">MSQNVGSTALAMARTWHHVSAKNAILGKLAVDIAELLMGKRKPIYDQAMDIGDYVVVTNSRHVAVTGKKAHHKLYRHHTMYPGGLKEIKYEDMMEKKPDEIIRKAVSGMLPKNKFRDRRLERLLIYPEEENPHEAK</sequence>
<dbReference type="HAMAP" id="MF_01366">
    <property type="entry name" value="Ribosomal_uL13"/>
    <property type="match status" value="1"/>
</dbReference>
<dbReference type="GO" id="GO:0003729">
    <property type="term" value="F:mRNA binding"/>
    <property type="evidence" value="ECO:0007669"/>
    <property type="project" value="TreeGrafter"/>
</dbReference>
<dbReference type="RefSeq" id="XP_025358567.1">
    <property type="nucleotide sequence ID" value="XM_025496348.1"/>
</dbReference>
<keyword evidence="3" id="KW-0687">Ribonucleoprotein</keyword>
<dbReference type="InterPro" id="IPR005823">
    <property type="entry name" value="Ribosomal_uL13_bac-type"/>
</dbReference>